<dbReference type="GO" id="GO:0046872">
    <property type="term" value="F:metal ion binding"/>
    <property type="evidence" value="ECO:0007669"/>
    <property type="project" value="UniProtKB-KW"/>
</dbReference>
<evidence type="ECO:0000256" key="5">
    <source>
        <dbReference type="ARBA" id="ARBA00022842"/>
    </source>
</evidence>
<evidence type="ECO:0000256" key="6">
    <source>
        <dbReference type="ARBA" id="ARBA00023118"/>
    </source>
</evidence>
<keyword evidence="7" id="KW-0238">DNA-binding</keyword>
<dbReference type="GO" id="GO:0016787">
    <property type="term" value="F:hydrolase activity"/>
    <property type="evidence" value="ECO:0007669"/>
    <property type="project" value="UniProtKB-KW"/>
</dbReference>
<dbReference type="CDD" id="cd09634">
    <property type="entry name" value="Cas1_I-II-III"/>
    <property type="match status" value="1"/>
</dbReference>
<dbReference type="AlphaFoldDB" id="G6FR88"/>
<protein>
    <submittedName>
        <fullName evidence="10">CRISPR-associated protein Cas1</fullName>
    </submittedName>
</protein>
<keyword evidence="2" id="KW-0479">Metal-binding</keyword>
<evidence type="ECO:0000313" key="10">
    <source>
        <dbReference type="EMBL" id="EHC15962.1"/>
    </source>
</evidence>
<evidence type="ECO:0000256" key="3">
    <source>
        <dbReference type="ARBA" id="ARBA00022759"/>
    </source>
</evidence>
<evidence type="ECO:0000256" key="9">
    <source>
        <dbReference type="ARBA" id="ARBA00038592"/>
    </source>
</evidence>
<dbReference type="InterPro" id="IPR002729">
    <property type="entry name" value="CRISPR-assoc_Cas1"/>
</dbReference>
<dbReference type="InterPro" id="IPR050646">
    <property type="entry name" value="Cas1"/>
</dbReference>
<evidence type="ECO:0000256" key="2">
    <source>
        <dbReference type="ARBA" id="ARBA00022723"/>
    </source>
</evidence>
<dbReference type="Gene3D" id="1.20.120.920">
    <property type="entry name" value="CRISPR-associated endonuclease Cas1, C-terminal domain"/>
    <property type="match status" value="1"/>
</dbReference>
<dbReference type="GO" id="GO:0004519">
    <property type="term" value="F:endonuclease activity"/>
    <property type="evidence" value="ECO:0007669"/>
    <property type="project" value="UniProtKB-KW"/>
</dbReference>
<keyword evidence="6" id="KW-0051">Antiviral defense</keyword>
<evidence type="ECO:0000256" key="4">
    <source>
        <dbReference type="ARBA" id="ARBA00022801"/>
    </source>
</evidence>
<dbReference type="PANTHER" id="PTHR34353:SF2">
    <property type="entry name" value="CRISPR-ASSOCIATED ENDONUCLEASE CAS1 1"/>
    <property type="match status" value="1"/>
</dbReference>
<evidence type="ECO:0000256" key="1">
    <source>
        <dbReference type="ARBA" id="ARBA00022722"/>
    </source>
</evidence>
<reference evidence="10 11" key="1">
    <citation type="submission" date="2011-09" db="EMBL/GenBank/DDBJ databases">
        <title>The draft genome of Fischerella sp. JSC-11.</title>
        <authorList>
            <consortium name="US DOE Joint Genome Institute (JGI-PGF)"/>
            <person name="Lucas S."/>
            <person name="Han J."/>
            <person name="Lapidus A."/>
            <person name="Cheng J.-F."/>
            <person name="Goodwin L."/>
            <person name="Pitluck S."/>
            <person name="Peters L."/>
            <person name="Land M.L."/>
            <person name="Hauser L."/>
            <person name="Sarkisova S."/>
            <person name="Bryant D.A."/>
            <person name="Brown I."/>
            <person name="Woyke T.J."/>
        </authorList>
    </citation>
    <scope>NUCLEOTIDE SEQUENCE [LARGE SCALE GENOMIC DNA]</scope>
    <source>
        <strain evidence="10 11">JSC-11</strain>
    </source>
</reference>
<gene>
    <name evidence="10" type="ORF">FJSC11DRAFT_1385</name>
</gene>
<sequence length="71" mass="7914">MDKLPFAESMDALRGYEGRAATVYFQALGSLFSSVFKFEKRTKRPPTDPVNSLLSLGYTLLSQNVFSFIGT</sequence>
<dbReference type="Pfam" id="PF01867">
    <property type="entry name" value="Cas_Cas1"/>
    <property type="match status" value="1"/>
</dbReference>
<dbReference type="Proteomes" id="UP000004344">
    <property type="component" value="Unassembled WGS sequence"/>
</dbReference>
<comment type="subunit">
    <text evidence="9">Homodimer, forms a heterotetramer with a Cas2 homodimer.</text>
</comment>
<dbReference type="PANTHER" id="PTHR34353">
    <property type="entry name" value="CRISPR-ASSOCIATED ENDONUCLEASE CAS1 1"/>
    <property type="match status" value="1"/>
</dbReference>
<evidence type="ECO:0000256" key="7">
    <source>
        <dbReference type="ARBA" id="ARBA00023125"/>
    </source>
</evidence>
<evidence type="ECO:0000313" key="11">
    <source>
        <dbReference type="Proteomes" id="UP000004344"/>
    </source>
</evidence>
<dbReference type="GO" id="GO:0003677">
    <property type="term" value="F:DNA binding"/>
    <property type="evidence" value="ECO:0007669"/>
    <property type="project" value="UniProtKB-KW"/>
</dbReference>
<keyword evidence="4" id="KW-0378">Hydrolase</keyword>
<accession>G6FR88</accession>
<dbReference type="EMBL" id="AGIZ01000004">
    <property type="protein sequence ID" value="EHC15962.1"/>
    <property type="molecule type" value="Genomic_DNA"/>
</dbReference>
<dbReference type="NCBIfam" id="TIGR00287">
    <property type="entry name" value="cas1"/>
    <property type="match status" value="1"/>
</dbReference>
<keyword evidence="8" id="KW-0464">Manganese</keyword>
<name>G6FR88_9CYAN</name>
<organism evidence="10 11">
    <name type="scientific">Fischerella thermalis JSC-11</name>
    <dbReference type="NCBI Taxonomy" id="741277"/>
    <lineage>
        <taxon>Bacteria</taxon>
        <taxon>Bacillati</taxon>
        <taxon>Cyanobacteriota</taxon>
        <taxon>Cyanophyceae</taxon>
        <taxon>Nostocales</taxon>
        <taxon>Hapalosiphonaceae</taxon>
        <taxon>Fischerella</taxon>
    </lineage>
</organism>
<dbReference type="InterPro" id="IPR042206">
    <property type="entry name" value="CRISPR-assoc_Cas1_C"/>
</dbReference>
<keyword evidence="1" id="KW-0540">Nuclease</keyword>
<keyword evidence="11" id="KW-1185">Reference proteome</keyword>
<keyword evidence="5" id="KW-0460">Magnesium</keyword>
<keyword evidence="3" id="KW-0255">Endonuclease</keyword>
<comment type="caution">
    <text evidence="10">The sequence shown here is derived from an EMBL/GenBank/DDBJ whole genome shotgun (WGS) entry which is preliminary data.</text>
</comment>
<evidence type="ECO:0000256" key="8">
    <source>
        <dbReference type="ARBA" id="ARBA00023211"/>
    </source>
</evidence>
<dbReference type="GO" id="GO:0043571">
    <property type="term" value="P:maintenance of CRISPR repeat elements"/>
    <property type="evidence" value="ECO:0007669"/>
    <property type="project" value="InterPro"/>
</dbReference>
<dbReference type="GO" id="GO:0051607">
    <property type="term" value="P:defense response to virus"/>
    <property type="evidence" value="ECO:0007669"/>
    <property type="project" value="UniProtKB-KW"/>
</dbReference>
<proteinExistence type="predicted"/>